<dbReference type="PROSITE" id="PS50007">
    <property type="entry name" value="PIPLC_X_DOMAIN"/>
    <property type="match status" value="1"/>
</dbReference>
<accession>A0A564WRS9</accession>
<dbReference type="NCBIfam" id="TIGR01641">
    <property type="entry name" value="phageSPP1_gp7"/>
    <property type="match status" value="1"/>
</dbReference>
<dbReference type="Pfam" id="PF04233">
    <property type="entry name" value="Phage_Mu_F"/>
    <property type="match status" value="1"/>
</dbReference>
<name>A0A564WRS9_9FIRM</name>
<dbReference type="RefSeq" id="WP_243135367.1">
    <property type="nucleotide sequence ID" value="NZ_CABHOF010000037.1"/>
</dbReference>
<feature type="domain" description="Phage head morphogenesis" evidence="1">
    <location>
        <begin position="194"/>
        <end position="299"/>
    </location>
</feature>
<evidence type="ECO:0000313" key="2">
    <source>
        <dbReference type="EMBL" id="VUX65166.1"/>
    </source>
</evidence>
<dbReference type="InterPro" id="IPR006528">
    <property type="entry name" value="Phage_head_morphogenesis_dom"/>
</dbReference>
<dbReference type="GO" id="GO:0106274">
    <property type="term" value="F:NAD+-protein-arginine ADP-ribosyltransferase activity"/>
    <property type="evidence" value="ECO:0007669"/>
    <property type="project" value="UniProtKB-EC"/>
</dbReference>
<dbReference type="AlphaFoldDB" id="A0A564WRS9"/>
<keyword evidence="2" id="KW-0328">Glycosyltransferase</keyword>
<evidence type="ECO:0000313" key="3">
    <source>
        <dbReference type="Proteomes" id="UP000366766"/>
    </source>
</evidence>
<proteinExistence type="predicted"/>
<sequence length="404" mass="47686">MNNERYWIDRANYLIYHHMSDAEQTADEIATLYRKAYKWLIYESRKIFDRYQNSHGLTEAEARRLISQLQGSSSLEELKRLLEQDCRNQEILAQLDAPAYQFRIDRLRQIQNQLDIVMNNVYQQEKILAGDFFVDLANDSYYRQIYEIQHNTSYAFSFAHIDRKQIDKVISIPWSGKHYSERLWKNSKTLTKAIKEELLIDLITGRPENEAVKIIANKFDQGIFEARRLVRTEAAFVSGELNAEAYEECDLQKYQFLATLDLRTSEICRSLDGKRFFLKDRQVGKNYPPMHPWCRSTTIAVISEDDIKKLKRRALNPETGRTELVPASMTYGEWYKKYVKDNPKAKGQEKAIQNKASDQAQYQKYKKSGIDGVPASFTGFQKLKYQEPEKWELLKKDYRERKKQ</sequence>
<keyword evidence="2" id="KW-0808">Transferase</keyword>
<organism evidence="2 3">
    <name type="scientific">Blautia wexlerae</name>
    <dbReference type="NCBI Taxonomy" id="418240"/>
    <lineage>
        <taxon>Bacteria</taxon>
        <taxon>Bacillati</taxon>
        <taxon>Bacillota</taxon>
        <taxon>Clostridia</taxon>
        <taxon>Lachnospirales</taxon>
        <taxon>Lachnospiraceae</taxon>
        <taxon>Blautia</taxon>
    </lineage>
</organism>
<dbReference type="EC" id="2.4.2.31" evidence="2"/>
<reference evidence="2 3" key="1">
    <citation type="submission" date="2019-07" db="EMBL/GenBank/DDBJ databases">
        <authorList>
            <person name="Chang H.-W."/>
            <person name="Raman A."/>
            <person name="Venkatesh S."/>
            <person name="Gehrig J."/>
        </authorList>
    </citation>
    <scope>NUCLEOTIDE SEQUENCE [LARGE SCALE GENOMIC DNA]</scope>
    <source>
        <strain evidence="2">Blautia_wexlerae_LFYP_14</strain>
    </source>
</reference>
<gene>
    <name evidence="2" type="ORF">BWLFYP14_01870</name>
</gene>
<protein>
    <submittedName>
        <fullName evidence="2">NAD(+)--arginine ADP-ribosyltransferase EFV</fullName>
        <ecNumber evidence="2">2.4.2.31</ecNumber>
    </submittedName>
</protein>
<evidence type="ECO:0000259" key="1">
    <source>
        <dbReference type="Pfam" id="PF04233"/>
    </source>
</evidence>
<dbReference type="EMBL" id="CABHOF010000037">
    <property type="protein sequence ID" value="VUX65166.1"/>
    <property type="molecule type" value="Genomic_DNA"/>
</dbReference>
<keyword evidence="3" id="KW-1185">Reference proteome</keyword>
<dbReference type="Proteomes" id="UP000366766">
    <property type="component" value="Unassembled WGS sequence"/>
</dbReference>